<gene>
    <name evidence="1" type="ORF">LTR37_010073</name>
</gene>
<sequence length="597" mass="64820">MPSHGKILILERSLGFKFERGFSRQTSQSGQVPAIRELLEHIDTLNQAFGDVSAKELRKSGLFRDACEEIFLKLGASLWPPLPADRSAWLVDAKDEDFSGLYPEDLFFHSDKQAKLRDYFLELLVEKCNRFREKQKADNQRRANRESQTTGSASEHTASPSTSSRGLNSSNDGPGGIRSQPSSRKPAILHLRPTRTPTLAHQRPMPAPVASVGAGSTTQDSDNSQRPGAMNTVHAARMSQAAQEHPRVRPPPESTAVLGYSPSNRAPTSSSSAPAQKRPASPLPEAGQPANKTAKHVKVLGLQCTGKLCELILKQAKSTAQRSKAGASSQTPNTPEEAIRNDTPLRQNTSTEPTRMSQRPDSDHSSGLTLANRDKGKGRMVYDADAPVNAVGGLQSVSAALASTSAAAHENRPRGDDLGLERSTAIDVDDYQSNMSSETSERAQNTAIPADGDASQNTSKSNVETSAFARPASKSDTTAAMRERSTMPAANIREGPVSLTVWIKLRHAAGRCIMTLHDDMSVQYAFSLVQKKFVRKLDTKRVRAVSFILTPDVGEDDNDQIDVELDDHATWKALFKLPAVAANADEEGARYHAFIEV</sequence>
<proteinExistence type="predicted"/>
<protein>
    <submittedName>
        <fullName evidence="1">Uncharacterized protein</fullName>
    </submittedName>
</protein>
<reference evidence="1" key="1">
    <citation type="submission" date="2023-07" db="EMBL/GenBank/DDBJ databases">
        <title>Black Yeasts Isolated from many extreme environments.</title>
        <authorList>
            <person name="Coleine C."/>
            <person name="Stajich J.E."/>
            <person name="Selbmann L."/>
        </authorList>
    </citation>
    <scope>NUCLEOTIDE SEQUENCE</scope>
    <source>
        <strain evidence="1">CCFEE 5714</strain>
    </source>
</reference>
<name>A0ACC3N7T1_9PEZI</name>
<evidence type="ECO:0000313" key="1">
    <source>
        <dbReference type="EMBL" id="KAK3710849.1"/>
    </source>
</evidence>
<keyword evidence="2" id="KW-1185">Reference proteome</keyword>
<organism evidence="1 2">
    <name type="scientific">Vermiconidia calcicola</name>
    <dbReference type="NCBI Taxonomy" id="1690605"/>
    <lineage>
        <taxon>Eukaryota</taxon>
        <taxon>Fungi</taxon>
        <taxon>Dikarya</taxon>
        <taxon>Ascomycota</taxon>
        <taxon>Pezizomycotina</taxon>
        <taxon>Dothideomycetes</taxon>
        <taxon>Dothideomycetidae</taxon>
        <taxon>Mycosphaerellales</taxon>
        <taxon>Extremaceae</taxon>
        <taxon>Vermiconidia</taxon>
    </lineage>
</organism>
<dbReference type="Proteomes" id="UP001281147">
    <property type="component" value="Unassembled WGS sequence"/>
</dbReference>
<accession>A0ACC3N7T1</accession>
<dbReference type="EMBL" id="JAUTXU010000081">
    <property type="protein sequence ID" value="KAK3710849.1"/>
    <property type="molecule type" value="Genomic_DNA"/>
</dbReference>
<comment type="caution">
    <text evidence="1">The sequence shown here is derived from an EMBL/GenBank/DDBJ whole genome shotgun (WGS) entry which is preliminary data.</text>
</comment>
<evidence type="ECO:0000313" key="2">
    <source>
        <dbReference type="Proteomes" id="UP001281147"/>
    </source>
</evidence>